<dbReference type="InterPro" id="IPR001810">
    <property type="entry name" value="F-box_dom"/>
</dbReference>
<dbReference type="PROSITE" id="PS50181">
    <property type="entry name" value="FBOX"/>
    <property type="match status" value="1"/>
</dbReference>
<dbReference type="InterPro" id="IPR036047">
    <property type="entry name" value="F-box-like_dom_sf"/>
</dbReference>
<evidence type="ECO:0000256" key="1">
    <source>
        <dbReference type="SAM" id="MobiDB-lite"/>
    </source>
</evidence>
<proteinExistence type="predicted"/>
<dbReference type="OrthoDB" id="5554140at2759"/>
<evidence type="ECO:0000313" key="4">
    <source>
        <dbReference type="Proteomes" id="UP000053558"/>
    </source>
</evidence>
<dbReference type="GO" id="GO:0006893">
    <property type="term" value="P:Golgi to plasma membrane transport"/>
    <property type="evidence" value="ECO:0007669"/>
    <property type="project" value="TreeGrafter"/>
</dbReference>
<protein>
    <recommendedName>
        <fullName evidence="2">F-box domain-containing protein</fullName>
    </recommendedName>
</protein>
<dbReference type="AlphaFoldDB" id="R7SE52"/>
<evidence type="ECO:0000313" key="3">
    <source>
        <dbReference type="EMBL" id="EIW74027.1"/>
    </source>
</evidence>
<dbReference type="KEGG" id="cput:CONPUDRAFT_140635"/>
<accession>R7SE52</accession>
<dbReference type="Proteomes" id="UP000053558">
    <property type="component" value="Unassembled WGS sequence"/>
</dbReference>
<dbReference type="GeneID" id="19201552"/>
<dbReference type="Pfam" id="PF07393">
    <property type="entry name" value="Sec10_HB"/>
    <property type="match status" value="2"/>
</dbReference>
<feature type="region of interest" description="Disordered" evidence="1">
    <location>
        <begin position="610"/>
        <end position="629"/>
    </location>
</feature>
<gene>
    <name evidence="3" type="ORF">CONPUDRAFT_140635</name>
</gene>
<dbReference type="GO" id="GO:0006887">
    <property type="term" value="P:exocytosis"/>
    <property type="evidence" value="ECO:0007669"/>
    <property type="project" value="TreeGrafter"/>
</dbReference>
<name>R7SE52_CONPW</name>
<dbReference type="PANTHER" id="PTHR12100:SF1">
    <property type="entry name" value="RECYCLIN-1"/>
    <property type="match status" value="1"/>
</dbReference>
<reference evidence="4" key="1">
    <citation type="journal article" date="2012" name="Science">
        <title>The Paleozoic origin of enzymatic lignin decomposition reconstructed from 31 fungal genomes.</title>
        <authorList>
            <person name="Floudas D."/>
            <person name="Binder M."/>
            <person name="Riley R."/>
            <person name="Barry K."/>
            <person name="Blanchette R.A."/>
            <person name="Henrissat B."/>
            <person name="Martinez A.T."/>
            <person name="Otillar R."/>
            <person name="Spatafora J.W."/>
            <person name="Yadav J.S."/>
            <person name="Aerts A."/>
            <person name="Benoit I."/>
            <person name="Boyd A."/>
            <person name="Carlson A."/>
            <person name="Copeland A."/>
            <person name="Coutinho P.M."/>
            <person name="de Vries R.P."/>
            <person name="Ferreira P."/>
            <person name="Findley K."/>
            <person name="Foster B."/>
            <person name="Gaskell J."/>
            <person name="Glotzer D."/>
            <person name="Gorecki P."/>
            <person name="Heitman J."/>
            <person name="Hesse C."/>
            <person name="Hori C."/>
            <person name="Igarashi K."/>
            <person name="Jurgens J.A."/>
            <person name="Kallen N."/>
            <person name="Kersten P."/>
            <person name="Kohler A."/>
            <person name="Kuees U."/>
            <person name="Kumar T.K.A."/>
            <person name="Kuo A."/>
            <person name="LaButti K."/>
            <person name="Larrondo L.F."/>
            <person name="Lindquist E."/>
            <person name="Ling A."/>
            <person name="Lombard V."/>
            <person name="Lucas S."/>
            <person name="Lundell T."/>
            <person name="Martin R."/>
            <person name="McLaughlin D.J."/>
            <person name="Morgenstern I."/>
            <person name="Morin E."/>
            <person name="Murat C."/>
            <person name="Nagy L.G."/>
            <person name="Nolan M."/>
            <person name="Ohm R.A."/>
            <person name="Patyshakuliyeva A."/>
            <person name="Rokas A."/>
            <person name="Ruiz-Duenas F.J."/>
            <person name="Sabat G."/>
            <person name="Salamov A."/>
            <person name="Samejima M."/>
            <person name="Schmutz J."/>
            <person name="Slot J.C."/>
            <person name="St John F."/>
            <person name="Stenlid J."/>
            <person name="Sun H."/>
            <person name="Sun S."/>
            <person name="Syed K."/>
            <person name="Tsang A."/>
            <person name="Wiebenga A."/>
            <person name="Young D."/>
            <person name="Pisabarro A."/>
            <person name="Eastwood D.C."/>
            <person name="Martin F."/>
            <person name="Cullen D."/>
            <person name="Grigoriev I.V."/>
            <person name="Hibbett D.S."/>
        </authorList>
    </citation>
    <scope>NUCLEOTIDE SEQUENCE [LARGE SCALE GENOMIC DNA]</scope>
    <source>
        <strain evidence="4">RWD-64-598 SS2</strain>
    </source>
</reference>
<dbReference type="GO" id="GO:0000145">
    <property type="term" value="C:exocyst"/>
    <property type="evidence" value="ECO:0007669"/>
    <property type="project" value="TreeGrafter"/>
</dbReference>
<dbReference type="InterPro" id="IPR048627">
    <property type="entry name" value="Sec10_HB"/>
</dbReference>
<dbReference type="SUPFAM" id="SSF81383">
    <property type="entry name" value="F-box domain"/>
    <property type="match status" value="1"/>
</dbReference>
<dbReference type="eggNOG" id="KOG3745">
    <property type="taxonomic scope" value="Eukaryota"/>
</dbReference>
<feature type="domain" description="F-box" evidence="2">
    <location>
        <begin position="31"/>
        <end position="77"/>
    </location>
</feature>
<sequence>MDSFTLLEPVRLYGDKNTKASGSKQAPAARPIHIGRLPTDLHLLVLSHAAIPDIPAYARVSRACAALTRDESIWEKRWKALGLGTDTDPNGLSHTLDDIERRLQSDARTKNSEPPPTLVVAEALEDDFGDFAAAPIASPVKKDTFGDFVSNFTASSIPTPTTNGGFGQPESTPPKQTFRSQYTRAHTLLRRLLSALAVPPQSILPAICAILTTSDPVADAPLTLASQAKVLHILALFLSPRVKPVRQWDVLLASLRSAIDRFDITLLTAFDSADSSSPAERSEPKMKESASASWELFTAVGTGRGDWELGRVWAEKREVFYQTQEGRYDPLANMNAQGLLDFNPMDAFIADILKDFEEEGSVAVRVFPPAADVLISFADRVAVEVIGEYISPLLTKARAVSNEIFLQATAAAFGEALRLADSIVEVGKDIGIERTRAEDVVYRMFESNMDEYLDEEVESLKQAFTIICRAWDNKAKIPSTSYPNGSLASSAASSGGDPSQTRFLASHNPAAMKRTFLASFTDALLLPVTIVPRTVGQVLTTGGNAAVQGISMLNPQRWVGGTNHGKAPGTGREGYHEYKEEMDGMAFEVGEDEPEDEPEKGGFVNGFEENAWADEEERAPAKQRYSTSTIATTHSANTIASSASAATTATAATSTSAKSATSNGSSATVNTIGTTGATSAARATAGKQLASLDLLLSLDVALELIQADREALKRMETFGGYPGHYGLRVREAVEEAFVVLLGAMADRHIAPGFKTAEDQMMSYKPGEHGDTTSVAPLLQFFELVHIGDMIQSMVQVYFDKEMAPHIDRTDFLNVVVREKKRFENILDDCVAAGLNAGTQVLMNQVEHIILTLTKPREYYPPEDMPLDLGPTHGCQEAIRCLEMHCKLLKGSTSKEVLEVFYQEVGIRLLAILEKHIKRQIISLNGGFQVIADLNTYYTFVSTLRVPSVTADFSNLKMLGHVFVVQDAKDLAQIVRDVTRYGGAYRPEDIYEFIQRRSDWKKIEKTVDKTMYNLSFKEDCIIC</sequence>
<dbReference type="EMBL" id="JH711595">
    <property type="protein sequence ID" value="EIW74027.1"/>
    <property type="molecule type" value="Genomic_DNA"/>
</dbReference>
<dbReference type="InterPro" id="IPR009976">
    <property type="entry name" value="Sec10-like"/>
</dbReference>
<organism evidence="3 4">
    <name type="scientific">Coniophora puteana (strain RWD-64-598)</name>
    <name type="common">Brown rot fungus</name>
    <dbReference type="NCBI Taxonomy" id="741705"/>
    <lineage>
        <taxon>Eukaryota</taxon>
        <taxon>Fungi</taxon>
        <taxon>Dikarya</taxon>
        <taxon>Basidiomycota</taxon>
        <taxon>Agaricomycotina</taxon>
        <taxon>Agaricomycetes</taxon>
        <taxon>Agaricomycetidae</taxon>
        <taxon>Boletales</taxon>
        <taxon>Coniophorineae</taxon>
        <taxon>Coniophoraceae</taxon>
        <taxon>Coniophora</taxon>
    </lineage>
</organism>
<dbReference type="OMA" id="WYQVKRD"/>
<keyword evidence="4" id="KW-1185">Reference proteome</keyword>
<evidence type="ECO:0000259" key="2">
    <source>
        <dbReference type="PROSITE" id="PS50181"/>
    </source>
</evidence>
<dbReference type="PANTHER" id="PTHR12100">
    <property type="entry name" value="SEC10"/>
    <property type="match status" value="1"/>
</dbReference>
<dbReference type="RefSeq" id="XP_007775748.1">
    <property type="nucleotide sequence ID" value="XM_007777558.1"/>
</dbReference>